<evidence type="ECO:0000313" key="2">
    <source>
        <dbReference type="EMBL" id="MFC6236642.1"/>
    </source>
</evidence>
<dbReference type="InterPro" id="IPR005031">
    <property type="entry name" value="COQ10_START"/>
</dbReference>
<dbReference type="Proteomes" id="UP001596138">
    <property type="component" value="Unassembled WGS sequence"/>
</dbReference>
<evidence type="ECO:0000259" key="1">
    <source>
        <dbReference type="Pfam" id="PF03364"/>
    </source>
</evidence>
<dbReference type="InterPro" id="IPR023393">
    <property type="entry name" value="START-like_dom_sf"/>
</dbReference>
<sequence length="144" mass="15480">MATDNAVKTVRIEAPAQDALATIRAVEGQVVWVHEIKAAQVLTRDDEGLPITAAFAASTPVGTDEYTLAYTHRADGMDWTLVQGKLQTGQEAHYTVVPAGADACDVTFDLTVSHNLPIPGFLRRKVIGDLVTSTLTGLRRHLEG</sequence>
<dbReference type="Gene3D" id="3.30.530.20">
    <property type="match status" value="1"/>
</dbReference>
<reference evidence="3" key="1">
    <citation type="journal article" date="2019" name="Int. J. Syst. Evol. Microbiol.">
        <title>The Global Catalogue of Microorganisms (GCM) 10K type strain sequencing project: providing services to taxonomists for standard genome sequencing and annotation.</title>
        <authorList>
            <consortium name="The Broad Institute Genomics Platform"/>
            <consortium name="The Broad Institute Genome Sequencing Center for Infectious Disease"/>
            <person name="Wu L."/>
            <person name="Ma J."/>
        </authorList>
    </citation>
    <scope>NUCLEOTIDE SEQUENCE [LARGE SCALE GENOMIC DNA]</scope>
    <source>
        <strain evidence="3">CGMCC 4.7317</strain>
    </source>
</reference>
<dbReference type="RefSeq" id="WP_386763682.1">
    <property type="nucleotide sequence ID" value="NZ_JBHSTI010000002.1"/>
</dbReference>
<organism evidence="2 3">
    <name type="scientific">Longivirga aurantiaca</name>
    <dbReference type="NCBI Taxonomy" id="1837743"/>
    <lineage>
        <taxon>Bacteria</taxon>
        <taxon>Bacillati</taxon>
        <taxon>Actinomycetota</taxon>
        <taxon>Actinomycetes</taxon>
        <taxon>Sporichthyales</taxon>
        <taxon>Sporichthyaceae</taxon>
        <taxon>Longivirga</taxon>
    </lineage>
</organism>
<dbReference type="SUPFAM" id="SSF55961">
    <property type="entry name" value="Bet v1-like"/>
    <property type="match status" value="1"/>
</dbReference>
<accession>A0ABW1SW65</accession>
<dbReference type="EMBL" id="JBHSTI010000002">
    <property type="protein sequence ID" value="MFC6236642.1"/>
    <property type="molecule type" value="Genomic_DNA"/>
</dbReference>
<evidence type="ECO:0000313" key="3">
    <source>
        <dbReference type="Proteomes" id="UP001596138"/>
    </source>
</evidence>
<proteinExistence type="predicted"/>
<dbReference type="PANTHER" id="PTHR39683:SF4">
    <property type="entry name" value="COENZYME Q-BINDING PROTEIN COQ10 START DOMAIN-CONTAINING PROTEIN"/>
    <property type="match status" value="1"/>
</dbReference>
<dbReference type="PANTHER" id="PTHR39683">
    <property type="entry name" value="CONSERVED PROTEIN TB16.3"/>
    <property type="match status" value="1"/>
</dbReference>
<feature type="domain" description="Coenzyme Q-binding protein COQ10 START" evidence="1">
    <location>
        <begin position="12"/>
        <end position="136"/>
    </location>
</feature>
<name>A0ABW1SW65_9ACTN</name>
<comment type="caution">
    <text evidence="2">The sequence shown here is derived from an EMBL/GenBank/DDBJ whole genome shotgun (WGS) entry which is preliminary data.</text>
</comment>
<dbReference type="Pfam" id="PF03364">
    <property type="entry name" value="Polyketide_cyc"/>
    <property type="match status" value="1"/>
</dbReference>
<gene>
    <name evidence="2" type="ORF">ACFQGU_02035</name>
</gene>
<keyword evidence="3" id="KW-1185">Reference proteome</keyword>
<protein>
    <submittedName>
        <fullName evidence="2">SRPBCC family protein</fullName>
    </submittedName>
</protein>